<dbReference type="GO" id="GO:0005975">
    <property type="term" value="P:carbohydrate metabolic process"/>
    <property type="evidence" value="ECO:0007669"/>
    <property type="project" value="InterPro"/>
</dbReference>
<dbReference type="InterPro" id="IPR036291">
    <property type="entry name" value="NAD(P)-bd_dom_sf"/>
</dbReference>
<sequence>MLRRFDDKRRKVACIGASYKFVHQAIRDMMIAGRFENTDVWLYDIDQVATDLEHDVIARMAKQVGSEIAVHKAASRAEALDGADYVITSLLVGGMDVAEEEDNICQSYGIRHTVGDTIGPMSTARCLRMVPLLLSIAGDMEKYCPHAPLLSVTNPMAVLTNAVNNNTKIDCIGICHGTGHQVKQIAKAYDVDFK</sequence>
<comment type="caution">
    <text evidence="2">The sequence shown here is derived from an EMBL/GenBank/DDBJ whole genome shotgun (WGS) entry which is preliminary data.</text>
</comment>
<dbReference type="InterPro" id="IPR053715">
    <property type="entry name" value="GH4_Enzyme_sf"/>
</dbReference>
<keyword evidence="1" id="KW-0520">NAD</keyword>
<protein>
    <recommendedName>
        <fullName evidence="3">Glycosyl hydrolase family 4 C-terminal domain-containing protein</fullName>
    </recommendedName>
</protein>
<dbReference type="PRINTS" id="PR00732">
    <property type="entry name" value="GLHYDRLASE4"/>
</dbReference>
<dbReference type="AlphaFoldDB" id="A0A0F9HPH7"/>
<dbReference type="InterPro" id="IPR001088">
    <property type="entry name" value="Glyco_hydro_4"/>
</dbReference>
<reference evidence="2" key="1">
    <citation type="journal article" date="2015" name="Nature">
        <title>Complex archaea that bridge the gap between prokaryotes and eukaryotes.</title>
        <authorList>
            <person name="Spang A."/>
            <person name="Saw J.H."/>
            <person name="Jorgensen S.L."/>
            <person name="Zaremba-Niedzwiedzka K."/>
            <person name="Martijn J."/>
            <person name="Lind A.E."/>
            <person name="van Eijk R."/>
            <person name="Schleper C."/>
            <person name="Guy L."/>
            <person name="Ettema T.J."/>
        </authorList>
    </citation>
    <scope>NUCLEOTIDE SEQUENCE</scope>
</reference>
<name>A0A0F9HPH7_9ZZZZ</name>
<organism evidence="2">
    <name type="scientific">marine sediment metagenome</name>
    <dbReference type="NCBI Taxonomy" id="412755"/>
    <lineage>
        <taxon>unclassified sequences</taxon>
        <taxon>metagenomes</taxon>
        <taxon>ecological metagenomes</taxon>
    </lineage>
</organism>
<feature type="non-terminal residue" evidence="2">
    <location>
        <position position="194"/>
    </location>
</feature>
<dbReference type="PANTHER" id="PTHR32092">
    <property type="entry name" value="6-PHOSPHO-BETA-GLUCOSIDASE-RELATED"/>
    <property type="match status" value="1"/>
</dbReference>
<dbReference type="EMBL" id="LAZR01023875">
    <property type="protein sequence ID" value="KKL77027.1"/>
    <property type="molecule type" value="Genomic_DNA"/>
</dbReference>
<dbReference type="Gene3D" id="3.90.1820.10">
    <property type="entry name" value="AglA-like glucosidase"/>
    <property type="match status" value="1"/>
</dbReference>
<proteinExistence type="predicted"/>
<dbReference type="SUPFAM" id="SSF51735">
    <property type="entry name" value="NAD(P)-binding Rossmann-fold domains"/>
    <property type="match status" value="1"/>
</dbReference>
<dbReference type="GO" id="GO:0004553">
    <property type="term" value="F:hydrolase activity, hydrolyzing O-glycosyl compounds"/>
    <property type="evidence" value="ECO:0007669"/>
    <property type="project" value="InterPro"/>
</dbReference>
<evidence type="ECO:0008006" key="3">
    <source>
        <dbReference type="Google" id="ProtNLM"/>
    </source>
</evidence>
<dbReference type="Pfam" id="PF02056">
    <property type="entry name" value="Glyco_hydro_4"/>
    <property type="match status" value="1"/>
</dbReference>
<evidence type="ECO:0000313" key="2">
    <source>
        <dbReference type="EMBL" id="KKL77027.1"/>
    </source>
</evidence>
<gene>
    <name evidence="2" type="ORF">LCGC14_2038980</name>
</gene>
<evidence type="ECO:0000256" key="1">
    <source>
        <dbReference type="ARBA" id="ARBA00023027"/>
    </source>
</evidence>
<accession>A0A0F9HPH7</accession>